<keyword evidence="3" id="KW-1185">Reference proteome</keyword>
<dbReference type="AlphaFoldDB" id="A0A4R0PEL6"/>
<keyword evidence="1" id="KW-0812">Transmembrane</keyword>
<keyword evidence="1" id="KW-0472">Membrane</keyword>
<feature type="transmembrane region" description="Helical" evidence="1">
    <location>
        <begin position="182"/>
        <end position="206"/>
    </location>
</feature>
<feature type="transmembrane region" description="Helical" evidence="1">
    <location>
        <begin position="143"/>
        <end position="162"/>
    </location>
</feature>
<dbReference type="PANTHER" id="PTHR41795">
    <property type="entry name" value="EXOPOLYSACCHARIDE SYNTHESIS PROTEIN"/>
    <property type="match status" value="1"/>
</dbReference>
<protein>
    <submittedName>
        <fullName evidence="2">Exopolysaccharide biosynthesis protein</fullName>
    </submittedName>
</protein>
<dbReference type="PIRSF" id="PIRSF033239">
    <property type="entry name" value="ExoD"/>
    <property type="match status" value="1"/>
</dbReference>
<dbReference type="PANTHER" id="PTHR41795:SF1">
    <property type="entry name" value="EXOPOLYSACCHARIDE SYNTHESIS PROTEIN"/>
    <property type="match status" value="1"/>
</dbReference>
<dbReference type="Proteomes" id="UP000291301">
    <property type="component" value="Unassembled WGS sequence"/>
</dbReference>
<organism evidence="2 3">
    <name type="scientific">Oricola cellulosilytica</name>
    <dbReference type="NCBI Taxonomy" id="1429082"/>
    <lineage>
        <taxon>Bacteria</taxon>
        <taxon>Pseudomonadati</taxon>
        <taxon>Pseudomonadota</taxon>
        <taxon>Alphaproteobacteria</taxon>
        <taxon>Hyphomicrobiales</taxon>
        <taxon>Ahrensiaceae</taxon>
        <taxon>Oricola</taxon>
    </lineage>
</organism>
<dbReference type="RefSeq" id="WP_131567041.1">
    <property type="nucleotide sequence ID" value="NZ_JAINFK010000004.1"/>
</dbReference>
<evidence type="ECO:0000313" key="3">
    <source>
        <dbReference type="Proteomes" id="UP000291301"/>
    </source>
</evidence>
<feature type="transmembrane region" description="Helical" evidence="1">
    <location>
        <begin position="52"/>
        <end position="85"/>
    </location>
</feature>
<dbReference type="OrthoDB" id="8550083at2"/>
<dbReference type="InterPro" id="IPR010331">
    <property type="entry name" value="ExoD"/>
</dbReference>
<name>A0A4R0PEL6_9HYPH</name>
<evidence type="ECO:0000256" key="1">
    <source>
        <dbReference type="SAM" id="Phobius"/>
    </source>
</evidence>
<dbReference type="Pfam" id="PF06055">
    <property type="entry name" value="ExoD"/>
    <property type="match status" value="1"/>
</dbReference>
<gene>
    <name evidence="2" type="ORF">E0D97_06625</name>
</gene>
<evidence type="ECO:0000313" key="2">
    <source>
        <dbReference type="EMBL" id="TCD15213.1"/>
    </source>
</evidence>
<sequence>MDADGGGVVTWSHASDSPNRRLSGILSEIAGDKSRERVTLGDLLEKFGNRAFGAMIFIFAAPNAIPIAMPGISALLGAPLVFLTWQMMRGRREPWFPLAIRNRSFARSDFLRLVNIVNPTLKTIEKMIRPRFDILANSRAEGLIGFLGLLLATMIFLPIPFGNMLPGLALALLALGVLERDGLAIISGTVAALLGFMLVSGILYGIAKATLFTFQNAFA</sequence>
<dbReference type="EMBL" id="SJST01000002">
    <property type="protein sequence ID" value="TCD15213.1"/>
    <property type="molecule type" value="Genomic_DNA"/>
</dbReference>
<proteinExistence type="predicted"/>
<keyword evidence="1" id="KW-1133">Transmembrane helix</keyword>
<comment type="caution">
    <text evidence="2">The sequence shown here is derived from an EMBL/GenBank/DDBJ whole genome shotgun (WGS) entry which is preliminary data.</text>
</comment>
<accession>A0A4R0PEL6</accession>
<reference evidence="2 3" key="1">
    <citation type="journal article" date="2015" name="Antonie Van Leeuwenhoek">
        <title>Oricola cellulosilytica gen. nov., sp. nov., a cellulose-degrading bacterium of the family Phyllobacteriaceae isolated from surface seashore water, and emended descriptions of Mesorhizobium loti and Phyllobacterium myrsinacearum.</title>
        <authorList>
            <person name="Hameed A."/>
            <person name="Shahina M."/>
            <person name="Lai W.A."/>
            <person name="Lin S.Y."/>
            <person name="Young L.S."/>
            <person name="Liu Y.C."/>
            <person name="Hsu Y.H."/>
            <person name="Young C.C."/>
        </authorList>
    </citation>
    <scope>NUCLEOTIDE SEQUENCE [LARGE SCALE GENOMIC DNA]</scope>
    <source>
        <strain evidence="2 3">KCTC 52183</strain>
    </source>
</reference>